<organism evidence="2 3">
    <name type="scientific">Eubacterium plexicaudatum ASF492</name>
    <dbReference type="NCBI Taxonomy" id="1235802"/>
    <lineage>
        <taxon>Bacteria</taxon>
        <taxon>Bacillati</taxon>
        <taxon>Bacillota</taxon>
        <taxon>Clostridia</taxon>
        <taxon>Eubacteriales</taxon>
        <taxon>Eubacteriaceae</taxon>
        <taxon>Eubacterium</taxon>
    </lineage>
</organism>
<dbReference type="AlphaFoldDB" id="N1ZSH3"/>
<comment type="caution">
    <text evidence="2">The sequence shown here is derived from an EMBL/GenBank/DDBJ whole genome shotgun (WGS) entry which is preliminary data.</text>
</comment>
<evidence type="ECO:0000313" key="3">
    <source>
        <dbReference type="Proteomes" id="UP000012589"/>
    </source>
</evidence>
<dbReference type="EMBL" id="AQFT01000182">
    <property type="protein sequence ID" value="EMZ18886.1"/>
    <property type="molecule type" value="Genomic_DNA"/>
</dbReference>
<feature type="transmembrane region" description="Helical" evidence="1">
    <location>
        <begin position="20"/>
        <end position="38"/>
    </location>
</feature>
<proteinExistence type="predicted"/>
<accession>N1ZSH3</accession>
<protein>
    <submittedName>
        <fullName evidence="2">Uncharacterized protein</fullName>
    </submittedName>
</protein>
<reference evidence="2 3" key="1">
    <citation type="journal article" date="2014" name="Genome Announc.">
        <title>Draft genome sequences of the altered schaedler flora, a defined bacterial community from gnotobiotic mice.</title>
        <authorList>
            <person name="Wannemuehler M.J."/>
            <person name="Overstreet A.M."/>
            <person name="Ward D.V."/>
            <person name="Phillips G.J."/>
        </authorList>
    </citation>
    <scope>NUCLEOTIDE SEQUENCE [LARGE SCALE GENOMIC DNA]</scope>
    <source>
        <strain evidence="2 3">ASF492</strain>
    </source>
</reference>
<dbReference type="STRING" id="1235802.C823_05755"/>
<gene>
    <name evidence="2" type="ORF">C823_05755</name>
</gene>
<keyword evidence="3" id="KW-1185">Reference proteome</keyword>
<dbReference type="Proteomes" id="UP000012589">
    <property type="component" value="Unassembled WGS sequence"/>
</dbReference>
<keyword evidence="1" id="KW-1133">Transmembrane helix</keyword>
<name>N1ZSH3_9FIRM</name>
<sequence length="65" mass="7639">MNYVDYVYGRISKTVVSADTFVFVAVLFIFLDEFPTCWERDRKHLGKSQVLFYVLLKVSKQKGEI</sequence>
<evidence type="ECO:0000313" key="2">
    <source>
        <dbReference type="EMBL" id="EMZ18886.1"/>
    </source>
</evidence>
<dbReference type="HOGENOM" id="CLU_2843311_0_0_9"/>
<keyword evidence="1" id="KW-0472">Membrane</keyword>
<evidence type="ECO:0000256" key="1">
    <source>
        <dbReference type="SAM" id="Phobius"/>
    </source>
</evidence>
<keyword evidence="1" id="KW-0812">Transmembrane</keyword>